<proteinExistence type="predicted"/>
<dbReference type="EMBL" id="CAJVCH010463301">
    <property type="protein sequence ID" value="CAG7819921.1"/>
    <property type="molecule type" value="Genomic_DNA"/>
</dbReference>
<evidence type="ECO:0000313" key="1">
    <source>
        <dbReference type="EMBL" id="CAG7819921.1"/>
    </source>
</evidence>
<protein>
    <submittedName>
        <fullName evidence="1">Uncharacterized protein</fullName>
    </submittedName>
</protein>
<organism evidence="1 2">
    <name type="scientific">Allacma fusca</name>
    <dbReference type="NCBI Taxonomy" id="39272"/>
    <lineage>
        <taxon>Eukaryota</taxon>
        <taxon>Metazoa</taxon>
        <taxon>Ecdysozoa</taxon>
        <taxon>Arthropoda</taxon>
        <taxon>Hexapoda</taxon>
        <taxon>Collembola</taxon>
        <taxon>Symphypleona</taxon>
        <taxon>Sminthuridae</taxon>
        <taxon>Allacma</taxon>
    </lineage>
</organism>
<dbReference type="Proteomes" id="UP000708208">
    <property type="component" value="Unassembled WGS sequence"/>
</dbReference>
<evidence type="ECO:0000313" key="2">
    <source>
        <dbReference type="Proteomes" id="UP000708208"/>
    </source>
</evidence>
<dbReference type="AlphaFoldDB" id="A0A8J2KUF0"/>
<sequence>MTKDSVVSSGLILLRIPINSFANPVKAGISKSRSKHIILGLMTKDSVVSSGLILLRIPINSFANPGISKSRSKHIILGLVTKNSVVDSALLLLRIPSRQAIPNADLNILYSGL</sequence>
<reference evidence="1" key="1">
    <citation type="submission" date="2021-06" db="EMBL/GenBank/DDBJ databases">
        <authorList>
            <person name="Hodson N. C."/>
            <person name="Mongue J. A."/>
            <person name="Jaron S. K."/>
        </authorList>
    </citation>
    <scope>NUCLEOTIDE SEQUENCE</scope>
</reference>
<name>A0A8J2KUF0_9HEXA</name>
<keyword evidence="2" id="KW-1185">Reference proteome</keyword>
<accession>A0A8J2KUF0</accession>
<comment type="caution">
    <text evidence="1">The sequence shown here is derived from an EMBL/GenBank/DDBJ whole genome shotgun (WGS) entry which is preliminary data.</text>
</comment>
<gene>
    <name evidence="1" type="ORF">AFUS01_LOCUS30338</name>
</gene>